<organism evidence="1 2">
    <name type="scientific">candidate division WWE3 bacterium CG08_land_8_20_14_0_20_41_10</name>
    <dbReference type="NCBI Taxonomy" id="1975085"/>
    <lineage>
        <taxon>Bacteria</taxon>
        <taxon>Katanobacteria</taxon>
    </lineage>
</organism>
<comment type="caution">
    <text evidence="1">The sequence shown here is derived from an EMBL/GenBank/DDBJ whole genome shotgun (WGS) entry which is preliminary data.</text>
</comment>
<evidence type="ECO:0000313" key="2">
    <source>
        <dbReference type="Proteomes" id="UP000231252"/>
    </source>
</evidence>
<sequence length="69" mass="7585">MEPSNLVVTALIKGNTVGEAYSRSKNALIKNLRLALSSQASQEQRGVAEYLWADINIFTVYGNLEASIR</sequence>
<proteinExistence type="predicted"/>
<gene>
    <name evidence="1" type="ORF">COT50_04215</name>
</gene>
<reference evidence="2" key="1">
    <citation type="submission" date="2017-09" db="EMBL/GenBank/DDBJ databases">
        <title>Depth-based differentiation of microbial function through sediment-hosted aquifers and enrichment of novel symbionts in the deep terrestrial subsurface.</title>
        <authorList>
            <person name="Probst A.J."/>
            <person name="Ladd B."/>
            <person name="Jarett J.K."/>
            <person name="Geller-Mcgrath D.E."/>
            <person name="Sieber C.M.K."/>
            <person name="Emerson J.B."/>
            <person name="Anantharaman K."/>
            <person name="Thomas B.C."/>
            <person name="Malmstrom R."/>
            <person name="Stieglmeier M."/>
            <person name="Klingl A."/>
            <person name="Woyke T."/>
            <person name="Ryan C.M."/>
            <person name="Banfield J.F."/>
        </authorList>
    </citation>
    <scope>NUCLEOTIDE SEQUENCE [LARGE SCALE GENOMIC DNA]</scope>
</reference>
<dbReference type="EMBL" id="PEYU01000097">
    <property type="protein sequence ID" value="PIS22010.1"/>
    <property type="molecule type" value="Genomic_DNA"/>
</dbReference>
<dbReference type="AlphaFoldDB" id="A0A2H0XAP7"/>
<protein>
    <submittedName>
        <fullName evidence="1">Uncharacterized protein</fullName>
    </submittedName>
</protein>
<accession>A0A2H0XAP7</accession>
<dbReference type="Proteomes" id="UP000231252">
    <property type="component" value="Unassembled WGS sequence"/>
</dbReference>
<evidence type="ECO:0000313" key="1">
    <source>
        <dbReference type="EMBL" id="PIS22010.1"/>
    </source>
</evidence>
<name>A0A2H0XAP7_UNCKA</name>